<dbReference type="InterPro" id="IPR050553">
    <property type="entry name" value="Thioredoxin_ResA/DsbE_sf"/>
</dbReference>
<dbReference type="Proteomes" id="UP000050863">
    <property type="component" value="Unassembled WGS sequence"/>
</dbReference>
<dbReference type="GO" id="GO:0006950">
    <property type="term" value="P:response to stress"/>
    <property type="evidence" value="ECO:0007669"/>
    <property type="project" value="UniProtKB-ARBA"/>
</dbReference>
<dbReference type="InterPro" id="IPR036249">
    <property type="entry name" value="Thioredoxin-like_sf"/>
</dbReference>
<dbReference type="Pfam" id="PF00578">
    <property type="entry name" value="AhpC-TSA"/>
    <property type="match status" value="1"/>
</dbReference>
<proteinExistence type="predicted"/>
<dbReference type="STRING" id="280332.CQ12_25280"/>
<dbReference type="PROSITE" id="PS51352">
    <property type="entry name" value="THIOREDOXIN_2"/>
    <property type="match status" value="1"/>
</dbReference>
<dbReference type="EMBL" id="LLXZ01000096">
    <property type="protein sequence ID" value="KRR07961.1"/>
    <property type="molecule type" value="Genomic_DNA"/>
</dbReference>
<dbReference type="SUPFAM" id="SSF52833">
    <property type="entry name" value="Thioredoxin-like"/>
    <property type="match status" value="1"/>
</dbReference>
<dbReference type="Gene3D" id="3.40.30.10">
    <property type="entry name" value="Glutaredoxin"/>
    <property type="match status" value="1"/>
</dbReference>
<accession>A0A0R3LJN9</accession>
<sequence>MLRIGSEAPPIKVESWLRGQPLTNFQPGKVYIVEFWATWCKSCVAAMPHLVQLQEKYRDSGLQVVGVAAREKAPTADEARVTLDAWLTEKFANLNFRIAIDHTGEMNKLWMEPSSYLGIPSSFVVDCNGHIAFIGHPMLLDDVLPRMFKRTWRPRHEAKATNTKRIAGNQGEARERALTKPIYAKLRPAMEAGDWKTALSAVEEGLALMPDKIEFRVTLANLLLHKMHDTRTGLPVMRQLVRDAIDKRDEGWMAMAIRQLFDPAKDTSHLPRAERFAMGKDLSEHILALNPPKGDSHKFLSYGAVAQYYFESGNKERAIQLIELALRSLDHPKPMQEEAKQYLVPPLLQALANYKGEKACYGDLCSAPQNQSPETVKARPPKET</sequence>
<dbReference type="InterPro" id="IPR011990">
    <property type="entry name" value="TPR-like_helical_dom_sf"/>
</dbReference>
<comment type="caution">
    <text evidence="2">The sequence shown here is derived from an EMBL/GenBank/DDBJ whole genome shotgun (WGS) entry which is preliminary data.</text>
</comment>
<dbReference type="CDD" id="cd02966">
    <property type="entry name" value="TlpA_like_family"/>
    <property type="match status" value="1"/>
</dbReference>
<dbReference type="GO" id="GO:0016491">
    <property type="term" value="F:oxidoreductase activity"/>
    <property type="evidence" value="ECO:0007669"/>
    <property type="project" value="InterPro"/>
</dbReference>
<keyword evidence="3" id="KW-1185">Reference proteome</keyword>
<evidence type="ECO:0000313" key="2">
    <source>
        <dbReference type="EMBL" id="KRR07961.1"/>
    </source>
</evidence>
<dbReference type="AlphaFoldDB" id="A0A0R3LJN9"/>
<dbReference type="SUPFAM" id="SSF48452">
    <property type="entry name" value="TPR-like"/>
    <property type="match status" value="1"/>
</dbReference>
<dbReference type="Gene3D" id="1.25.40.10">
    <property type="entry name" value="Tetratricopeptide repeat domain"/>
    <property type="match status" value="1"/>
</dbReference>
<dbReference type="PANTHER" id="PTHR42852">
    <property type="entry name" value="THIOL:DISULFIDE INTERCHANGE PROTEIN DSBE"/>
    <property type="match status" value="1"/>
</dbReference>
<protein>
    <submittedName>
        <fullName evidence="2">Alkyl hydroperoxide reductase</fullName>
    </submittedName>
</protein>
<gene>
    <name evidence="2" type="ORF">CQ12_25280</name>
</gene>
<dbReference type="InterPro" id="IPR013766">
    <property type="entry name" value="Thioredoxin_domain"/>
</dbReference>
<feature type="domain" description="Thioredoxin" evidence="1">
    <location>
        <begin position="2"/>
        <end position="153"/>
    </location>
</feature>
<reference evidence="2 3" key="1">
    <citation type="submission" date="2014-03" db="EMBL/GenBank/DDBJ databases">
        <title>Bradyrhizobium valentinum sp. nov., isolated from effective nodules of Lupinus mariae-josephae, a lupine endemic of basic-lime soils in Eastern Spain.</title>
        <authorList>
            <person name="Duran D."/>
            <person name="Rey L."/>
            <person name="Navarro A."/>
            <person name="Busquets A."/>
            <person name="Imperial J."/>
            <person name="Ruiz-Argueso T."/>
        </authorList>
    </citation>
    <scope>NUCLEOTIDE SEQUENCE [LARGE SCALE GENOMIC DNA]</scope>
    <source>
        <strain evidence="2 3">PAC68</strain>
    </source>
</reference>
<evidence type="ECO:0000313" key="3">
    <source>
        <dbReference type="Proteomes" id="UP000050863"/>
    </source>
</evidence>
<name>A0A0R3LJN9_9BRAD</name>
<organism evidence="2 3">
    <name type="scientific">Bradyrhizobium jicamae</name>
    <dbReference type="NCBI Taxonomy" id="280332"/>
    <lineage>
        <taxon>Bacteria</taxon>
        <taxon>Pseudomonadati</taxon>
        <taxon>Pseudomonadota</taxon>
        <taxon>Alphaproteobacteria</taxon>
        <taxon>Hyphomicrobiales</taxon>
        <taxon>Nitrobacteraceae</taxon>
        <taxon>Bradyrhizobium</taxon>
    </lineage>
</organism>
<dbReference type="PANTHER" id="PTHR42852:SF18">
    <property type="entry name" value="CHROMOSOME UNDETERMINED SCAFFOLD_47, WHOLE GENOME SHOTGUN SEQUENCE"/>
    <property type="match status" value="1"/>
</dbReference>
<dbReference type="InterPro" id="IPR000866">
    <property type="entry name" value="AhpC/TSA"/>
</dbReference>
<evidence type="ECO:0000259" key="1">
    <source>
        <dbReference type="PROSITE" id="PS51352"/>
    </source>
</evidence>
<dbReference type="GO" id="GO:0016209">
    <property type="term" value="F:antioxidant activity"/>
    <property type="evidence" value="ECO:0007669"/>
    <property type="project" value="InterPro"/>
</dbReference>